<dbReference type="InterPro" id="IPR001789">
    <property type="entry name" value="Sig_transdc_resp-reg_receiver"/>
</dbReference>
<comment type="function">
    <text evidence="4">May play the central regulatory role in sporulation. It may be an element of the effector pathway responsible for the activation of sporulation genes in response to nutritional stress. Spo0A may act in concert with spo0H (a sigma factor) to control the expression of some genes that are critical to the sporulation process.</text>
</comment>
<evidence type="ECO:0000313" key="7">
    <source>
        <dbReference type="EMBL" id="CUO14130.1"/>
    </source>
</evidence>
<keyword evidence="2 5" id="KW-0597">Phosphoprotein</keyword>
<dbReference type="GO" id="GO:0016301">
    <property type="term" value="F:kinase activity"/>
    <property type="evidence" value="ECO:0007669"/>
    <property type="project" value="UniProtKB-KW"/>
</dbReference>
<dbReference type="PROSITE" id="PS50110">
    <property type="entry name" value="RESPONSE_REGULATORY"/>
    <property type="match status" value="2"/>
</dbReference>
<keyword evidence="7" id="KW-0418">Kinase</keyword>
<feature type="modified residue" description="4-aspartylphosphate" evidence="5">
    <location>
        <position position="200"/>
    </location>
</feature>
<gene>
    <name evidence="7" type="primary">barA_2</name>
    <name evidence="7" type="ORF">ERS852395_02172</name>
</gene>
<protein>
    <recommendedName>
        <fullName evidence="1">Stage 0 sporulation protein A homolog</fullName>
    </recommendedName>
</protein>
<dbReference type="GO" id="GO:0000160">
    <property type="term" value="P:phosphorelay signal transduction system"/>
    <property type="evidence" value="ECO:0007669"/>
    <property type="project" value="UniProtKB-KW"/>
</dbReference>
<evidence type="ECO:0000313" key="8">
    <source>
        <dbReference type="Proteomes" id="UP000095447"/>
    </source>
</evidence>
<dbReference type="Pfam" id="PF00072">
    <property type="entry name" value="Response_reg"/>
    <property type="match status" value="2"/>
</dbReference>
<evidence type="ECO:0000256" key="3">
    <source>
        <dbReference type="ARBA" id="ARBA00023012"/>
    </source>
</evidence>
<evidence type="ECO:0000256" key="5">
    <source>
        <dbReference type="PROSITE-ProRule" id="PRU00169"/>
    </source>
</evidence>
<name>A0A174CQN9_9FIRM</name>
<dbReference type="EMBL" id="CYZA01000011">
    <property type="protein sequence ID" value="CUO14130.1"/>
    <property type="molecule type" value="Genomic_DNA"/>
</dbReference>
<organism evidence="7 8">
    <name type="scientific">Blautia obeum</name>
    <dbReference type="NCBI Taxonomy" id="40520"/>
    <lineage>
        <taxon>Bacteria</taxon>
        <taxon>Bacillati</taxon>
        <taxon>Bacillota</taxon>
        <taxon>Clostridia</taxon>
        <taxon>Lachnospirales</taxon>
        <taxon>Lachnospiraceae</taxon>
        <taxon>Blautia</taxon>
    </lineage>
</organism>
<feature type="domain" description="Response regulatory" evidence="6">
    <location>
        <begin position="4"/>
        <end position="124"/>
    </location>
</feature>
<dbReference type="CDD" id="cd17546">
    <property type="entry name" value="REC_hyHK_CKI1_RcsC-like"/>
    <property type="match status" value="2"/>
</dbReference>
<accession>A0A174CQN9</accession>
<evidence type="ECO:0000256" key="2">
    <source>
        <dbReference type="ARBA" id="ARBA00022553"/>
    </source>
</evidence>
<evidence type="ECO:0000256" key="4">
    <source>
        <dbReference type="ARBA" id="ARBA00024867"/>
    </source>
</evidence>
<dbReference type="SUPFAM" id="SSF52172">
    <property type="entry name" value="CheY-like"/>
    <property type="match status" value="2"/>
</dbReference>
<dbReference type="AlphaFoldDB" id="A0A174CQN9"/>
<dbReference type="Proteomes" id="UP000095447">
    <property type="component" value="Unassembled WGS sequence"/>
</dbReference>
<evidence type="ECO:0000256" key="1">
    <source>
        <dbReference type="ARBA" id="ARBA00018672"/>
    </source>
</evidence>
<feature type="domain" description="Response regulatory" evidence="6">
    <location>
        <begin position="148"/>
        <end position="251"/>
    </location>
</feature>
<keyword evidence="7" id="KW-0808">Transferase</keyword>
<proteinExistence type="predicted"/>
<dbReference type="Gene3D" id="3.40.50.2300">
    <property type="match status" value="2"/>
</dbReference>
<dbReference type="STRING" id="657314.CK5_23020"/>
<keyword evidence="3" id="KW-0902">Two-component regulatory system</keyword>
<evidence type="ECO:0000259" key="6">
    <source>
        <dbReference type="PROSITE" id="PS50110"/>
    </source>
</evidence>
<dbReference type="SMART" id="SM00448">
    <property type="entry name" value="REC"/>
    <property type="match status" value="2"/>
</dbReference>
<dbReference type="InterPro" id="IPR011006">
    <property type="entry name" value="CheY-like_superfamily"/>
</dbReference>
<sequence>MNLPVLVVDDDKTCCESTIATLKEIGITGEWVLSGREAVECCYARHELKNDYFAVILDWKMPEIDRIETARQIRKRIGKEITIIVLTSYEFSEIEEEAKAAGVDAFIAKPLFRSRLTATLRQFTSGRKEKTARNYLEELSESDYTGKRILLVEDNELNREIGVEILQMTRAEVETAENGKIAVEKVEASPKGSYDLIFMDIQMPVMNGYEATAAIRSLPGEKGKLPVTDFYVITKRITRNRVNSNIHTFEQ</sequence>
<feature type="modified residue" description="4-aspartylphosphate" evidence="5">
    <location>
        <position position="58"/>
    </location>
</feature>
<dbReference type="PANTHER" id="PTHR45339">
    <property type="entry name" value="HYBRID SIGNAL TRANSDUCTION HISTIDINE KINASE J"/>
    <property type="match status" value="1"/>
</dbReference>
<reference evidence="7 8" key="1">
    <citation type="submission" date="2015-09" db="EMBL/GenBank/DDBJ databases">
        <authorList>
            <consortium name="Pathogen Informatics"/>
        </authorList>
    </citation>
    <scope>NUCLEOTIDE SEQUENCE [LARGE SCALE GENOMIC DNA]</scope>
    <source>
        <strain evidence="7 8">2789STDY5608838</strain>
    </source>
</reference>
<dbReference type="PANTHER" id="PTHR45339:SF1">
    <property type="entry name" value="HYBRID SIGNAL TRANSDUCTION HISTIDINE KINASE J"/>
    <property type="match status" value="1"/>
</dbReference>